<dbReference type="Proteomes" id="UP000031668">
    <property type="component" value="Unassembled WGS sequence"/>
</dbReference>
<keyword evidence="1" id="KW-0472">Membrane</keyword>
<organism evidence="2 3">
    <name type="scientific">Thelohanellus kitauei</name>
    <name type="common">Myxosporean</name>
    <dbReference type="NCBI Taxonomy" id="669202"/>
    <lineage>
        <taxon>Eukaryota</taxon>
        <taxon>Metazoa</taxon>
        <taxon>Cnidaria</taxon>
        <taxon>Myxozoa</taxon>
        <taxon>Myxosporea</taxon>
        <taxon>Bivalvulida</taxon>
        <taxon>Platysporina</taxon>
        <taxon>Myxobolidae</taxon>
        <taxon>Thelohanellus</taxon>
    </lineage>
</organism>
<keyword evidence="1" id="KW-0812">Transmembrane</keyword>
<feature type="transmembrane region" description="Helical" evidence="1">
    <location>
        <begin position="278"/>
        <end position="300"/>
    </location>
</feature>
<evidence type="ECO:0000256" key="1">
    <source>
        <dbReference type="SAM" id="Phobius"/>
    </source>
</evidence>
<gene>
    <name evidence="2" type="ORF">RF11_08907</name>
</gene>
<accession>A0A0C2JAV9</accession>
<name>A0A0C2JAV9_THEKT</name>
<protein>
    <submittedName>
        <fullName evidence="2">Uncharacterized protein</fullName>
    </submittedName>
</protein>
<proteinExistence type="predicted"/>
<dbReference type="AlphaFoldDB" id="A0A0C2JAV9"/>
<reference evidence="2 3" key="1">
    <citation type="journal article" date="2014" name="Genome Biol. Evol.">
        <title>The genome of the myxosporean Thelohanellus kitauei shows adaptations to nutrient acquisition within its fish host.</title>
        <authorList>
            <person name="Yang Y."/>
            <person name="Xiong J."/>
            <person name="Zhou Z."/>
            <person name="Huo F."/>
            <person name="Miao W."/>
            <person name="Ran C."/>
            <person name="Liu Y."/>
            <person name="Zhang J."/>
            <person name="Feng J."/>
            <person name="Wang M."/>
            <person name="Wang M."/>
            <person name="Wang L."/>
            <person name="Yao B."/>
        </authorList>
    </citation>
    <scope>NUCLEOTIDE SEQUENCE [LARGE SCALE GENOMIC DNA]</scope>
    <source>
        <strain evidence="2">Wuqing</strain>
    </source>
</reference>
<keyword evidence="3" id="KW-1185">Reference proteome</keyword>
<evidence type="ECO:0000313" key="2">
    <source>
        <dbReference type="EMBL" id="KII74994.1"/>
    </source>
</evidence>
<evidence type="ECO:0000313" key="3">
    <source>
        <dbReference type="Proteomes" id="UP000031668"/>
    </source>
</evidence>
<sequence length="325" mass="37595">MSPNPGQRLVIYISQTVDGVLRTLDHLRGEKIDVCVKSSPMANFQDVAIPVAKSYLSDEELKEFFNSKHVASGHPFLDDLFHEMISRIRSGENPFNVTRYHMVDIVKKIVFQYQLAGEEIIDAFCHFQRASSVANKIPELVQTSYYALQPLVEKRPDGYFEFRKSRKSVNAVEAELVKSIKEIYSSEAFLGRPFLSNFISAVRNHEIDRLGELEYIIVRKIERTALSIEEDYRRPPLKSDMIIGEDNHLFERFAMAEWKFLDHKANERRLCYRVQITFTHVVLVSVTVTVFSLLCLALYLRKAPRASRFQKLAEDIQETEKLAIL</sequence>
<comment type="caution">
    <text evidence="2">The sequence shown here is derived from an EMBL/GenBank/DDBJ whole genome shotgun (WGS) entry which is preliminary data.</text>
</comment>
<keyword evidence="1" id="KW-1133">Transmembrane helix</keyword>
<dbReference type="EMBL" id="JWZT01000093">
    <property type="protein sequence ID" value="KII74994.1"/>
    <property type="molecule type" value="Genomic_DNA"/>
</dbReference>